<organism evidence="1 2">
    <name type="scientific">Mycobacterium phage Shifa</name>
    <dbReference type="NCBI Taxonomy" id="2776849"/>
    <lineage>
        <taxon>Viruses</taxon>
        <taxon>Duplodnaviria</taxon>
        <taxon>Heunggongvirae</taxon>
        <taxon>Uroviricota</taxon>
        <taxon>Caudoviricetes</taxon>
        <taxon>Ceeclamvirinae</taxon>
        <taxon>Bixzunavirus</taxon>
        <taxon>Bixzunavirus hyro</taxon>
    </lineage>
</organism>
<protein>
    <submittedName>
        <fullName evidence="1">Uncharacterized protein</fullName>
    </submittedName>
</protein>
<gene>
    <name evidence="1" type="primary">209</name>
    <name evidence="1" type="ORF">PBI_SHIFA_209</name>
</gene>
<evidence type="ECO:0000313" key="1">
    <source>
        <dbReference type="EMBL" id="QOP67050.1"/>
    </source>
</evidence>
<sequence length="56" mass="6230">MGELFGCEHGKRRRHGDGCRHFQVIVDNRRAFGLRLSRVQFVGKGGEADMVVSTGV</sequence>
<accession>A0A7M1CRL2</accession>
<dbReference type="EMBL" id="MT889395">
    <property type="protein sequence ID" value="QOP67050.1"/>
    <property type="molecule type" value="Genomic_DNA"/>
</dbReference>
<reference evidence="1 2" key="1">
    <citation type="submission" date="2020-08" db="EMBL/GenBank/DDBJ databases">
        <authorList>
            <person name="Divens A.M."/>
            <person name="Curtis N."/>
            <person name="Zack K."/>
            <person name="Pedlow M.R."/>
            <person name="Garlena R.A."/>
            <person name="Russell D.A."/>
            <person name="Pope W.H."/>
            <person name="Jacobs-Sera D."/>
            <person name="Hatfull G.F."/>
        </authorList>
    </citation>
    <scope>NUCLEOTIDE SEQUENCE [LARGE SCALE GENOMIC DNA]</scope>
</reference>
<evidence type="ECO:0000313" key="2">
    <source>
        <dbReference type="Proteomes" id="UP000594130"/>
    </source>
</evidence>
<proteinExistence type="predicted"/>
<name>A0A7M1CRL2_9CAUD</name>
<dbReference type="Proteomes" id="UP000594130">
    <property type="component" value="Segment"/>
</dbReference>